<feature type="transmembrane region" description="Helical" evidence="1">
    <location>
        <begin position="42"/>
        <end position="59"/>
    </location>
</feature>
<reference evidence="2" key="1">
    <citation type="journal article" date="2023" name="Mol. Plant Microbe Interact.">
        <title>Elucidating the Obligate Nature and Biological Capacity of an Invasive Fungal Corn Pathogen.</title>
        <authorList>
            <person name="MacCready J.S."/>
            <person name="Roggenkamp E.M."/>
            <person name="Gdanetz K."/>
            <person name="Chilvers M.I."/>
        </authorList>
    </citation>
    <scope>NUCLEOTIDE SEQUENCE</scope>
    <source>
        <strain evidence="2">PM02</strain>
    </source>
</reference>
<proteinExistence type="predicted"/>
<feature type="transmembrane region" description="Helical" evidence="1">
    <location>
        <begin position="12"/>
        <end position="30"/>
    </location>
</feature>
<evidence type="ECO:0000313" key="2">
    <source>
        <dbReference type="EMBL" id="KAK2073215.1"/>
    </source>
</evidence>
<protein>
    <recommendedName>
        <fullName evidence="4">Transmembrane protein</fullName>
    </recommendedName>
</protein>
<dbReference type="Proteomes" id="UP001217918">
    <property type="component" value="Unassembled WGS sequence"/>
</dbReference>
<evidence type="ECO:0008006" key="4">
    <source>
        <dbReference type="Google" id="ProtNLM"/>
    </source>
</evidence>
<dbReference type="AlphaFoldDB" id="A0AAD9MFM7"/>
<organism evidence="2 3">
    <name type="scientific">Phyllachora maydis</name>
    <dbReference type="NCBI Taxonomy" id="1825666"/>
    <lineage>
        <taxon>Eukaryota</taxon>
        <taxon>Fungi</taxon>
        <taxon>Dikarya</taxon>
        <taxon>Ascomycota</taxon>
        <taxon>Pezizomycotina</taxon>
        <taxon>Sordariomycetes</taxon>
        <taxon>Sordariomycetidae</taxon>
        <taxon>Phyllachorales</taxon>
        <taxon>Phyllachoraceae</taxon>
        <taxon>Phyllachora</taxon>
    </lineage>
</organism>
<name>A0AAD9MFM7_9PEZI</name>
<keyword evidence="1" id="KW-0472">Membrane</keyword>
<dbReference type="EMBL" id="JAQQPM010000006">
    <property type="protein sequence ID" value="KAK2073215.1"/>
    <property type="molecule type" value="Genomic_DNA"/>
</dbReference>
<feature type="transmembrane region" description="Helical" evidence="1">
    <location>
        <begin position="65"/>
        <end position="83"/>
    </location>
</feature>
<comment type="caution">
    <text evidence="2">The sequence shown here is derived from an EMBL/GenBank/DDBJ whole genome shotgun (WGS) entry which is preliminary data.</text>
</comment>
<gene>
    <name evidence="2" type="ORF">P8C59_007511</name>
</gene>
<keyword evidence="1" id="KW-0812">Transmembrane</keyword>
<accession>A0AAD9MFM7</accession>
<evidence type="ECO:0000256" key="1">
    <source>
        <dbReference type="SAM" id="Phobius"/>
    </source>
</evidence>
<sequence length="112" mass="11789">MIAPLGWQHGPAATMAPTIIVVPAAATAGARPQAMGLQILKLVFLCAAALATARGLLFLEEALGGAGSLLALCLMACLVGWTRRQAARHRAARAAERARLERADRIRVGRRP</sequence>
<keyword evidence="1" id="KW-1133">Transmembrane helix</keyword>
<keyword evidence="3" id="KW-1185">Reference proteome</keyword>
<evidence type="ECO:0000313" key="3">
    <source>
        <dbReference type="Proteomes" id="UP001217918"/>
    </source>
</evidence>